<evidence type="ECO:0000256" key="2">
    <source>
        <dbReference type="HAMAP-Rule" id="MF_00048"/>
    </source>
</evidence>
<dbReference type="HAMAP" id="MF_00048">
    <property type="entry name" value="UPF0102"/>
    <property type="match status" value="1"/>
</dbReference>
<protein>
    <recommendedName>
        <fullName evidence="2">UPF0102 protein Cyan7822_0248</fullName>
    </recommendedName>
</protein>
<sequence>MTKIGELGEKLVLEWLKAQQWSILHHRWRCRWGEIDIIAQCLTCPTLAFIEVKTRSSGNWDADGLLAINTQKQLKLIRSAGLFLGEYPNLALLPCRFDVAIVSYKKKKCDLNQPIKSDISLGKPVFWEGYQLTLSQYLEAAFESEL</sequence>
<dbReference type="AlphaFoldDB" id="E0UJQ3"/>
<dbReference type="InterPro" id="IPR003509">
    <property type="entry name" value="UPF0102_YraN-like"/>
</dbReference>
<comment type="similarity">
    <text evidence="1 2">Belongs to the UPF0102 family.</text>
</comment>
<dbReference type="OrthoDB" id="9802516at2"/>
<dbReference type="SUPFAM" id="SSF52980">
    <property type="entry name" value="Restriction endonuclease-like"/>
    <property type="match status" value="1"/>
</dbReference>
<dbReference type="STRING" id="497965.Cyan7822_0248"/>
<dbReference type="Pfam" id="PF02021">
    <property type="entry name" value="UPF0102"/>
    <property type="match status" value="1"/>
</dbReference>
<dbReference type="InterPro" id="IPR011856">
    <property type="entry name" value="tRNA_endonuc-like_dom_sf"/>
</dbReference>
<accession>E0UJQ3</accession>
<evidence type="ECO:0000313" key="3">
    <source>
        <dbReference type="EMBL" id="ADN12297.1"/>
    </source>
</evidence>
<dbReference type="HOGENOM" id="CLU_115353_3_0_3"/>
<dbReference type="PANTHER" id="PTHR34039">
    <property type="entry name" value="UPF0102 PROTEIN YRAN"/>
    <property type="match status" value="1"/>
</dbReference>
<evidence type="ECO:0000256" key="1">
    <source>
        <dbReference type="ARBA" id="ARBA00006738"/>
    </source>
</evidence>
<dbReference type="GO" id="GO:0003676">
    <property type="term" value="F:nucleic acid binding"/>
    <property type="evidence" value="ECO:0007669"/>
    <property type="project" value="InterPro"/>
</dbReference>
<dbReference type="InterPro" id="IPR011335">
    <property type="entry name" value="Restrct_endonuc-II-like"/>
</dbReference>
<dbReference type="NCBIfam" id="TIGR00252">
    <property type="entry name" value="YraN family protein"/>
    <property type="match status" value="1"/>
</dbReference>
<dbReference type="RefSeq" id="WP_013320407.1">
    <property type="nucleotide sequence ID" value="NC_014501.1"/>
</dbReference>
<dbReference type="EMBL" id="CP002198">
    <property type="protein sequence ID" value="ADN12297.1"/>
    <property type="molecule type" value="Genomic_DNA"/>
</dbReference>
<gene>
    <name evidence="3" type="ordered locus">Cyan7822_0248</name>
</gene>
<evidence type="ECO:0000313" key="4">
    <source>
        <dbReference type="Proteomes" id="UP000008206"/>
    </source>
</evidence>
<dbReference type="KEGG" id="cyj:Cyan7822_0248"/>
<name>E0UJQ3_GLOV7</name>
<dbReference type="PANTHER" id="PTHR34039:SF1">
    <property type="entry name" value="UPF0102 PROTEIN YRAN"/>
    <property type="match status" value="1"/>
</dbReference>
<reference evidence="4" key="1">
    <citation type="journal article" date="2011" name="MBio">
        <title>Novel metabolic attributes of the genus Cyanothece, comprising a group of unicellular nitrogen-fixing Cyanobacteria.</title>
        <authorList>
            <person name="Bandyopadhyay A."/>
            <person name="Elvitigala T."/>
            <person name="Welsh E."/>
            <person name="Stockel J."/>
            <person name="Liberton M."/>
            <person name="Min H."/>
            <person name="Sherman L.A."/>
            <person name="Pakrasi H.B."/>
        </authorList>
    </citation>
    <scope>NUCLEOTIDE SEQUENCE [LARGE SCALE GENOMIC DNA]</scope>
    <source>
        <strain evidence="4">PCC 7822</strain>
    </source>
</reference>
<proteinExistence type="inferred from homology"/>
<organism evidence="3 4">
    <name type="scientific">Gloeothece verrucosa (strain PCC 7822)</name>
    <name type="common">Cyanothece sp. (strain PCC 7822)</name>
    <dbReference type="NCBI Taxonomy" id="497965"/>
    <lineage>
        <taxon>Bacteria</taxon>
        <taxon>Bacillati</taxon>
        <taxon>Cyanobacteriota</taxon>
        <taxon>Cyanophyceae</taxon>
        <taxon>Oscillatoriophycideae</taxon>
        <taxon>Chroococcales</taxon>
        <taxon>Aphanothecaceae</taxon>
        <taxon>Gloeothece</taxon>
        <taxon>Gloeothece verrucosa</taxon>
    </lineage>
</organism>
<dbReference type="eggNOG" id="COG0792">
    <property type="taxonomic scope" value="Bacteria"/>
</dbReference>
<dbReference type="Gene3D" id="3.40.1350.10">
    <property type="match status" value="1"/>
</dbReference>
<keyword evidence="4" id="KW-1185">Reference proteome</keyword>
<dbReference type="Proteomes" id="UP000008206">
    <property type="component" value="Chromosome"/>
</dbReference>